<keyword evidence="1" id="KW-0677">Repeat</keyword>
<gene>
    <name evidence="4" type="primary">UPB1</name>
</gene>
<reference evidence="4" key="1">
    <citation type="journal article" date="2004" name="Fungal Genet. Biol.">
        <title>The genetic structure and diversity of the A and B mating-type genes from the tropical oyster mushroom, Pleurotus djamor.</title>
        <authorList>
            <person name="James T.Y."/>
            <person name="Liou S.R."/>
            <person name="Vilgalys R."/>
        </authorList>
    </citation>
    <scope>NUCLEOTIDE SEQUENCE</scope>
    <source>
        <strain evidence="4">RV95/957.30</strain>
    </source>
</reference>
<feature type="domain" description="WSC" evidence="3">
    <location>
        <begin position="1"/>
        <end position="63"/>
    </location>
</feature>
<evidence type="ECO:0000256" key="1">
    <source>
        <dbReference type="ARBA" id="ARBA00022737"/>
    </source>
</evidence>
<sequence length="184" mass="19618">MTVDTCVAFCKTNGYLYAGVEFGQECCKLGIFNPSDSQCNMPCTGNNKQTCGAGDRINIFYSGGKKPDVPNRVKTWKYSGCFVDSVENRALERPMPIASGVTAQSCTAACKDAGFKFAGLEFGAECFCGNDLDSSKVNENQCQTACAADTKQFCGGPDRLTVFTDTSRPTPPKGPGGPKPHGHH</sequence>
<organism evidence="4">
    <name type="scientific">Pleurotus djamor</name>
    <name type="common">Pink oyster mushroom</name>
    <dbReference type="NCBI Taxonomy" id="34470"/>
    <lineage>
        <taxon>Eukaryota</taxon>
        <taxon>Fungi</taxon>
        <taxon>Dikarya</taxon>
        <taxon>Basidiomycota</taxon>
        <taxon>Agaricomycotina</taxon>
        <taxon>Agaricomycetes</taxon>
        <taxon>Agaricomycetidae</taxon>
        <taxon>Agaricales</taxon>
        <taxon>Pleurotineae</taxon>
        <taxon>Pleurotaceae</taxon>
        <taxon>Pleurotus</taxon>
    </lineage>
</organism>
<feature type="compositionally biased region" description="Pro residues" evidence="2">
    <location>
        <begin position="169"/>
        <end position="178"/>
    </location>
</feature>
<feature type="domain" description="WSC" evidence="3">
    <location>
        <begin position="75"/>
        <end position="166"/>
    </location>
</feature>
<protein>
    <submittedName>
        <fullName evidence="4">Beta-1,3 exoglucanase-like protein</fullName>
    </submittedName>
</protein>
<dbReference type="SMART" id="SM00321">
    <property type="entry name" value="WSC"/>
    <property type="match status" value="2"/>
</dbReference>
<dbReference type="Pfam" id="PF01822">
    <property type="entry name" value="WSC"/>
    <property type="match status" value="2"/>
</dbReference>
<evidence type="ECO:0000256" key="2">
    <source>
        <dbReference type="SAM" id="MobiDB-lite"/>
    </source>
</evidence>
<dbReference type="InterPro" id="IPR051589">
    <property type="entry name" value="Sialate-O-sulfotransferase"/>
</dbReference>
<accession>Q68ST8</accession>
<dbReference type="PANTHER" id="PTHR45964">
    <property type="entry name" value="WSCD FAMILY MEMBER CG9164"/>
    <property type="match status" value="1"/>
</dbReference>
<proteinExistence type="predicted"/>
<dbReference type="InterPro" id="IPR002889">
    <property type="entry name" value="WSC_carb-bd"/>
</dbReference>
<dbReference type="EMBL" id="AY462110">
    <property type="protein sequence ID" value="AAS46752.1"/>
    <property type="molecule type" value="Genomic_DNA"/>
</dbReference>
<name>Q68ST8_PLEDJ</name>
<dbReference type="PANTHER" id="PTHR45964:SF5">
    <property type="entry name" value="WSCD FAMILY MEMBER CG9164"/>
    <property type="match status" value="1"/>
</dbReference>
<feature type="region of interest" description="Disordered" evidence="2">
    <location>
        <begin position="162"/>
        <end position="184"/>
    </location>
</feature>
<evidence type="ECO:0000313" key="4">
    <source>
        <dbReference type="EMBL" id="AAS46752.1"/>
    </source>
</evidence>
<dbReference type="AlphaFoldDB" id="Q68ST8"/>
<evidence type="ECO:0000259" key="3">
    <source>
        <dbReference type="PROSITE" id="PS51212"/>
    </source>
</evidence>
<dbReference type="PROSITE" id="PS51212">
    <property type="entry name" value="WSC"/>
    <property type="match status" value="2"/>
</dbReference>